<dbReference type="Proteomes" id="UP000199413">
    <property type="component" value="Unassembled WGS sequence"/>
</dbReference>
<evidence type="ECO:0000259" key="2">
    <source>
        <dbReference type="PROSITE" id="PS51819"/>
    </source>
</evidence>
<accession>A0A1C6SLZ1</accession>
<dbReference type="EMBL" id="FMHV01000002">
    <property type="protein sequence ID" value="SCL30428.1"/>
    <property type="molecule type" value="Genomic_DNA"/>
</dbReference>
<dbReference type="InterPro" id="IPR037523">
    <property type="entry name" value="VOC_core"/>
</dbReference>
<organism evidence="3 4">
    <name type="scientific">Micromonospora rhizosphaerae</name>
    <dbReference type="NCBI Taxonomy" id="568872"/>
    <lineage>
        <taxon>Bacteria</taxon>
        <taxon>Bacillati</taxon>
        <taxon>Actinomycetota</taxon>
        <taxon>Actinomycetes</taxon>
        <taxon>Micromonosporales</taxon>
        <taxon>Micromonosporaceae</taxon>
        <taxon>Micromonospora</taxon>
    </lineage>
</organism>
<evidence type="ECO:0000313" key="4">
    <source>
        <dbReference type="Proteomes" id="UP000199413"/>
    </source>
</evidence>
<dbReference type="InterPro" id="IPR004360">
    <property type="entry name" value="Glyas_Fos-R_dOase_dom"/>
</dbReference>
<feature type="region of interest" description="Disordered" evidence="1">
    <location>
        <begin position="119"/>
        <end position="139"/>
    </location>
</feature>
<dbReference type="PROSITE" id="PS51819">
    <property type="entry name" value="VOC"/>
    <property type="match status" value="1"/>
</dbReference>
<dbReference type="Pfam" id="PF00903">
    <property type="entry name" value="Glyoxalase"/>
    <property type="match status" value="1"/>
</dbReference>
<proteinExistence type="predicted"/>
<protein>
    <recommendedName>
        <fullName evidence="2">VOC domain-containing protein</fullName>
    </recommendedName>
</protein>
<dbReference type="STRING" id="568872.GA0070624_4071"/>
<dbReference type="OrthoDB" id="485032at2"/>
<dbReference type="AlphaFoldDB" id="A0A1C6SLZ1"/>
<dbReference type="SUPFAM" id="SSF54593">
    <property type="entry name" value="Glyoxalase/Bleomycin resistance protein/Dihydroxybiphenyl dioxygenase"/>
    <property type="match status" value="1"/>
</dbReference>
<dbReference type="Gene3D" id="3.10.180.10">
    <property type="entry name" value="2,3-Dihydroxybiphenyl 1,2-Dioxygenase, domain 1"/>
    <property type="match status" value="1"/>
</dbReference>
<dbReference type="InterPro" id="IPR029068">
    <property type="entry name" value="Glyas_Bleomycin-R_OHBP_Dase"/>
</dbReference>
<evidence type="ECO:0000256" key="1">
    <source>
        <dbReference type="SAM" id="MobiDB-lite"/>
    </source>
</evidence>
<name>A0A1C6SLZ1_9ACTN</name>
<keyword evidence="4" id="KW-1185">Reference proteome</keyword>
<dbReference type="RefSeq" id="WP_091343346.1">
    <property type="nucleotide sequence ID" value="NZ_FMHV01000002.1"/>
</dbReference>
<sequence>MSTQASNDNATAASGDAAIPFRLEVVVIPVADPDRAKDFYLGLGWRLDADFAGDDGYRILQLTPPGSNASIIFGRGVTSAQPGSFDGLLLAVDDIDKARNDLLSRGVEVSEPFHDAGGGLGGGFHMGNEQRASGPHPERRSYATYASFEDSEGNRYVLQEITERLPGRV</sequence>
<feature type="domain" description="VOC" evidence="2">
    <location>
        <begin position="22"/>
        <end position="161"/>
    </location>
</feature>
<gene>
    <name evidence="3" type="ORF">GA0070624_4071</name>
</gene>
<reference evidence="4" key="1">
    <citation type="submission" date="2016-06" db="EMBL/GenBank/DDBJ databases">
        <authorList>
            <person name="Varghese N."/>
            <person name="Submissions Spin"/>
        </authorList>
    </citation>
    <scope>NUCLEOTIDE SEQUENCE [LARGE SCALE GENOMIC DNA]</scope>
    <source>
        <strain evidence="4">DSM 45431</strain>
    </source>
</reference>
<evidence type="ECO:0000313" key="3">
    <source>
        <dbReference type="EMBL" id="SCL30428.1"/>
    </source>
</evidence>